<dbReference type="RefSeq" id="WP_072659522.1">
    <property type="nucleotide sequence ID" value="NZ_BDFD01000008.1"/>
</dbReference>
<comment type="caution">
    <text evidence="2">The sequence shown here is derived from an EMBL/GenBank/DDBJ whole genome shotgun (WGS) entry which is preliminary data.</text>
</comment>
<gene>
    <name evidence="2" type="ORF">MMIC_P1162</name>
</gene>
<dbReference type="Proteomes" id="UP000231632">
    <property type="component" value="Unassembled WGS sequence"/>
</dbReference>
<dbReference type="PANTHER" id="PTHR33303">
    <property type="entry name" value="CYTOPLASMIC PROTEIN-RELATED"/>
    <property type="match status" value="1"/>
</dbReference>
<protein>
    <recommendedName>
        <fullName evidence="1">CoA-binding domain-containing protein</fullName>
    </recommendedName>
</protein>
<organism evidence="2 3">
    <name type="scientific">Mariprofundus micogutta</name>
    <dbReference type="NCBI Taxonomy" id="1921010"/>
    <lineage>
        <taxon>Bacteria</taxon>
        <taxon>Pseudomonadati</taxon>
        <taxon>Pseudomonadota</taxon>
        <taxon>Candidatius Mariprofundia</taxon>
        <taxon>Mariprofundales</taxon>
        <taxon>Mariprofundaceae</taxon>
        <taxon>Mariprofundus</taxon>
    </lineage>
</organism>
<dbReference type="STRING" id="1921010.MMIC_P1162"/>
<dbReference type="Gene3D" id="3.40.50.720">
    <property type="entry name" value="NAD(P)-binding Rossmann-like Domain"/>
    <property type="match status" value="1"/>
</dbReference>
<dbReference type="OrthoDB" id="5298149at2"/>
<keyword evidence="3" id="KW-1185">Reference proteome</keyword>
<dbReference type="EMBL" id="BDFD01000008">
    <property type="protein sequence ID" value="GAV20198.1"/>
    <property type="molecule type" value="Genomic_DNA"/>
</dbReference>
<dbReference type="SMART" id="SM00881">
    <property type="entry name" value="CoA_binding"/>
    <property type="match status" value="1"/>
</dbReference>
<sequence>MVWSNPSDEQLASLLGGAKTIAVYGCSPKPERTSHQITQFLIEKGYRVYPVHPKADMILGQKVYPDLASIPEHVDIVNVFRRAEFTPGIARQSVAIRAGALWLQQGIISEESWNIANSAGLQCIMDRCIAVMHRMLLR</sequence>
<dbReference type="SUPFAM" id="SSF51735">
    <property type="entry name" value="NAD(P)-binding Rossmann-fold domains"/>
    <property type="match status" value="1"/>
</dbReference>
<evidence type="ECO:0000259" key="1">
    <source>
        <dbReference type="SMART" id="SM00881"/>
    </source>
</evidence>
<reference evidence="2 3" key="1">
    <citation type="journal article" date="2017" name="Arch. Microbiol.">
        <title>Mariprofundus micogutta sp. nov., a novel iron-oxidizing zetaproteobacterium isolated from a deep-sea hydrothermal field at the Bayonnaise knoll of the Izu-Ogasawara arc, and a description of Mariprofundales ord. nov. and Zetaproteobacteria classis nov.</title>
        <authorList>
            <person name="Makita H."/>
            <person name="Tanaka E."/>
            <person name="Mitsunobu S."/>
            <person name="Miyazaki M."/>
            <person name="Nunoura T."/>
            <person name="Uematsu K."/>
            <person name="Takaki Y."/>
            <person name="Nishi S."/>
            <person name="Shimamura S."/>
            <person name="Takai K."/>
        </authorList>
    </citation>
    <scope>NUCLEOTIDE SEQUENCE [LARGE SCALE GENOMIC DNA]</scope>
    <source>
        <strain evidence="2 3">ET2</strain>
    </source>
</reference>
<evidence type="ECO:0000313" key="2">
    <source>
        <dbReference type="EMBL" id="GAV20198.1"/>
    </source>
</evidence>
<dbReference type="Pfam" id="PF13380">
    <property type="entry name" value="CoA_binding_2"/>
    <property type="match status" value="1"/>
</dbReference>
<proteinExistence type="predicted"/>
<name>A0A1L8CMQ0_9PROT</name>
<dbReference type="InterPro" id="IPR036291">
    <property type="entry name" value="NAD(P)-bd_dom_sf"/>
</dbReference>
<dbReference type="AlphaFoldDB" id="A0A1L8CMQ0"/>
<feature type="domain" description="CoA-binding" evidence="1">
    <location>
        <begin position="15"/>
        <end position="107"/>
    </location>
</feature>
<dbReference type="PANTHER" id="PTHR33303:SF2">
    <property type="entry name" value="COA-BINDING DOMAIN-CONTAINING PROTEIN"/>
    <property type="match status" value="1"/>
</dbReference>
<accession>A0A1L8CMQ0</accession>
<evidence type="ECO:0000313" key="3">
    <source>
        <dbReference type="Proteomes" id="UP000231632"/>
    </source>
</evidence>
<dbReference type="InterPro" id="IPR003781">
    <property type="entry name" value="CoA-bd"/>
</dbReference>